<dbReference type="InterPro" id="IPR007111">
    <property type="entry name" value="NACHT_NTPase"/>
</dbReference>
<dbReference type="PANTHER" id="PTHR24126:SF14">
    <property type="entry name" value="ANK_REP_REGION DOMAIN-CONTAINING PROTEIN"/>
    <property type="match status" value="1"/>
</dbReference>
<feature type="domain" description="NACHT" evidence="5">
    <location>
        <begin position="721"/>
        <end position="873"/>
    </location>
</feature>
<dbReference type="InterPro" id="IPR056884">
    <property type="entry name" value="NPHP3-like_N"/>
</dbReference>
<dbReference type="SUPFAM" id="SSF48403">
    <property type="entry name" value="Ankyrin repeat"/>
    <property type="match status" value="2"/>
</dbReference>
<keyword evidence="2" id="KW-0677">Repeat</keyword>
<comment type="similarity">
    <text evidence="1">Belongs to the putative lipase ROG1 family.</text>
</comment>
<dbReference type="SUPFAM" id="SSF53474">
    <property type="entry name" value="alpha/beta-Hydrolases"/>
    <property type="match status" value="2"/>
</dbReference>
<protein>
    <submittedName>
        <fullName evidence="6">Ankyrin repeat protein</fullName>
    </submittedName>
</protein>
<feature type="repeat" description="ANK" evidence="4">
    <location>
        <begin position="1675"/>
        <end position="1707"/>
    </location>
</feature>
<dbReference type="SMART" id="SM00248">
    <property type="entry name" value="ANK"/>
    <property type="match status" value="12"/>
</dbReference>
<feature type="repeat" description="ANK" evidence="4">
    <location>
        <begin position="1542"/>
        <end position="1574"/>
    </location>
</feature>
<accession>A0AAJ0MDF5</accession>
<evidence type="ECO:0000313" key="7">
    <source>
        <dbReference type="Proteomes" id="UP001275084"/>
    </source>
</evidence>
<dbReference type="Pfam" id="PF12796">
    <property type="entry name" value="Ank_2"/>
    <property type="match status" value="2"/>
</dbReference>
<keyword evidence="7" id="KW-1185">Reference proteome</keyword>
<feature type="repeat" description="ANK" evidence="4">
    <location>
        <begin position="1708"/>
        <end position="1740"/>
    </location>
</feature>
<dbReference type="Proteomes" id="UP001275084">
    <property type="component" value="Unassembled WGS sequence"/>
</dbReference>
<dbReference type="InterPro" id="IPR002110">
    <property type="entry name" value="Ankyrin_rpt"/>
</dbReference>
<dbReference type="InterPro" id="IPR027417">
    <property type="entry name" value="P-loop_NTPase"/>
</dbReference>
<reference evidence="6" key="2">
    <citation type="submission" date="2023-06" db="EMBL/GenBank/DDBJ databases">
        <authorList>
            <consortium name="Lawrence Berkeley National Laboratory"/>
            <person name="Haridas S."/>
            <person name="Hensen N."/>
            <person name="Bonometti L."/>
            <person name="Westerberg I."/>
            <person name="Brannstrom I.O."/>
            <person name="Guillou S."/>
            <person name="Cros-Aarteil S."/>
            <person name="Calhoun S."/>
            <person name="Kuo A."/>
            <person name="Mondo S."/>
            <person name="Pangilinan J."/>
            <person name="Riley R."/>
            <person name="Labutti K."/>
            <person name="Andreopoulos B."/>
            <person name="Lipzen A."/>
            <person name="Chen C."/>
            <person name="Yanf M."/>
            <person name="Daum C."/>
            <person name="Ng V."/>
            <person name="Clum A."/>
            <person name="Steindorff A."/>
            <person name="Ohm R."/>
            <person name="Martin F."/>
            <person name="Silar P."/>
            <person name="Natvig D."/>
            <person name="Lalanne C."/>
            <person name="Gautier V."/>
            <person name="Ament-Velasquez S.L."/>
            <person name="Kruys A."/>
            <person name="Hutchinson M.I."/>
            <person name="Powell A.J."/>
            <person name="Barry K."/>
            <person name="Miller A.N."/>
            <person name="Grigoriev I.V."/>
            <person name="Debuchy R."/>
            <person name="Gladieux P."/>
            <person name="Thoren M.H."/>
            <person name="Johannesson H."/>
        </authorList>
    </citation>
    <scope>NUCLEOTIDE SEQUENCE</scope>
    <source>
        <strain evidence="6">CBS 955.72</strain>
    </source>
</reference>
<evidence type="ECO:0000256" key="3">
    <source>
        <dbReference type="ARBA" id="ARBA00023043"/>
    </source>
</evidence>
<dbReference type="PROSITE" id="PS50297">
    <property type="entry name" value="ANK_REP_REGION"/>
    <property type="match status" value="4"/>
</dbReference>
<dbReference type="Pfam" id="PF05057">
    <property type="entry name" value="DUF676"/>
    <property type="match status" value="1"/>
</dbReference>
<dbReference type="PROSITE" id="PS50837">
    <property type="entry name" value="NACHT"/>
    <property type="match status" value="1"/>
</dbReference>
<sequence length="1889" mass="212493">MSASENDRAYRVAGFPVGVSQVTAQAILAKFFDADIQATVRSLGPHPQTNSIVAIVMVSRTPSRLQIGNAWRLEEVVTLDGKSVKVRLEIDTAFLGFTPLNTAQGDESDKIDCIVVSGLSSHPFGSWKQRGGRFMWLVDHDENAPSVPPNVRALLYGYDTSLVGSESFQDVVDIGMRLASDIKGIRTQPAARESFEPRPIIFIAHSLGGLVVKEAICQLYKVDPMNAECVYGLVFFGVPHDGLLVEPWLRIIGKQPNHGLIEDLKANSRYLQRLNQRFKEAFVFSPMRVISVYETMTSKTAKEELPGVLKRTGDNEVIVTPMSAVGRWPDTVLHSQIGMNRNHENLPKFNGQFDNDYLALKPYLHEIWLNAVPDVQSRFDDETSDPKSEESPTTGLLQLWPPRDVEETSKIKTDVDIIAIHGLGGHRLKSWVDGEKLWLRDLLPWDLPKARVFTFGYDSVLAFLGPDSEVKDYAIQLLEEIRRIRRRDKGETQRNILFVCHSLGGIVFKQAFNLSYEAQSRYSAIGKSIIGVVFLGTPHKPITTTTSTHRYWPELLTRLSNVIRPRIFQPDEITVKSVGLGEICSVFEERGIGLKIFSLYELHSTPALGYVLVDRSSAILHRPNEATIPLEANHETLGRYLTSSSSNYLTVRNCIDELMETSSRDIEGTPLNTQQHEFLSELRAVNAAKVLSLTPAHWGSSTHWLLVNPEFQSWTRVEGRQAIWLYGPPGSGKTVLMRSTFAYLEDQREQAGPIIHKPVHFFFDDKDPTRRTSDAFVRSILQQILRDSTTESLIEYLESDELKTYGQSEEGLWLCLSRIVAKSHGIIFQFVIDAIDEVLRNTDITSTTIIDRLQNLLTLDSSGRVRFLMSSRTKTPYELSQVTNVVAISVDNDMTRENVEGFVRSQVRKHLERSHISLAAGKEAEKKIIERSRGNFLHAKLAWEQFSKGLNQWSRDEINEGVSRLEGLSMDLVSAYCELLGSIPSTYTTRARVAFAILRVSKKRLTSRQLAFLATLQGRNPVKHQMDLTRLDSESADLENYLSEACGFIIRKTDDGTVDFAHVSARDLFSNNSVETPSVEARRILSQYTVPDPDAHAIMHSLCMKTYQLEDRSWSTWQAQFENISKVQDGIQMSFGSGRVMDASEQRELIDATIEIIDRQSNTPCFRYALEHWFEHYDAATPSHDLDRGVISFLSASRGVWCHLLWTKLTRIDKDESLSTFLHTHANFSASAATSLFRALARSDCPRIVKAVLAEGIDINMIPAPDDGVTLLAWAIACQRRESFRTLLRNEDIQVNCGLPLTMKPIHHAVRCENPFYLQTLIDHPSINVNITWHLGTALHTAISAMSISAVQTLLDHPEIDIWAKDRGGATPYSQVFLRKMWGPVMGKMITVASDSTLKLDIANTSQIFLAGLHGWTDLEEKILRIDPMQLLAVDPSTKMNALVHYAYFGRREKLLWILDRLPHPGFPIRTKGARYDVLHLCANQGWEDIVHLLRRRYKLKSLRSDHVGRTLLHWALEHEWNMDRMDWSEFDESGLNIQDRDGLTALHIAVVSRNMDAIDLLVSSGANCMLKDKRGMTPAHLAAELGFQKALEYFIQMPQREFGRTRGGASLLHVISLWFGGLLVRNFIVTKRALVNVVDKQRRTPLHYACMANNLSAAEHLVRLGAMVNLRDENGRTPLHEAIRGNATGTALLLLDAGADYKATDAFGQNCLHMSLRYGSRELVQRFLGLGVDINAIDSFGLRPIHRACGSGHVADIADLIRSGADWSLAVANRESPLDSAVETMSVDVVEFVIASLENSALSPRRKKAVLDHALRVASEFEFTAIEQILLKAGAYVDRRDIKVKRWYMPGAIPEHNRLPLVSYFAPRNPEHINPPPPPPPPPPLPRR</sequence>
<evidence type="ECO:0000259" key="5">
    <source>
        <dbReference type="PROSITE" id="PS50837"/>
    </source>
</evidence>
<organism evidence="6 7">
    <name type="scientific">Lasiosphaeria hispida</name>
    <dbReference type="NCBI Taxonomy" id="260671"/>
    <lineage>
        <taxon>Eukaryota</taxon>
        <taxon>Fungi</taxon>
        <taxon>Dikarya</taxon>
        <taxon>Ascomycota</taxon>
        <taxon>Pezizomycotina</taxon>
        <taxon>Sordariomycetes</taxon>
        <taxon>Sordariomycetidae</taxon>
        <taxon>Sordariales</taxon>
        <taxon>Lasiosphaeriaceae</taxon>
        <taxon>Lasiosphaeria</taxon>
    </lineage>
</organism>
<dbReference type="Pfam" id="PF24883">
    <property type="entry name" value="NPHP3_N"/>
    <property type="match status" value="1"/>
</dbReference>
<feature type="repeat" description="ANK" evidence="4">
    <location>
        <begin position="1642"/>
        <end position="1674"/>
    </location>
</feature>
<dbReference type="InterPro" id="IPR029058">
    <property type="entry name" value="AB_hydrolase_fold"/>
</dbReference>
<proteinExistence type="inferred from homology"/>
<name>A0AAJ0MDF5_9PEZI</name>
<dbReference type="PROSITE" id="PS50088">
    <property type="entry name" value="ANK_REPEAT"/>
    <property type="match status" value="4"/>
</dbReference>
<evidence type="ECO:0000256" key="4">
    <source>
        <dbReference type="PROSITE-ProRule" id="PRU00023"/>
    </source>
</evidence>
<dbReference type="InterPro" id="IPR036770">
    <property type="entry name" value="Ankyrin_rpt-contain_sf"/>
</dbReference>
<dbReference type="Gene3D" id="3.40.50.1820">
    <property type="entry name" value="alpha/beta hydrolase"/>
    <property type="match status" value="2"/>
</dbReference>
<evidence type="ECO:0000256" key="1">
    <source>
        <dbReference type="ARBA" id="ARBA00007920"/>
    </source>
</evidence>
<comment type="caution">
    <text evidence="6">The sequence shown here is derived from an EMBL/GenBank/DDBJ whole genome shotgun (WGS) entry which is preliminary data.</text>
</comment>
<dbReference type="Gene3D" id="1.25.40.20">
    <property type="entry name" value="Ankyrin repeat-containing domain"/>
    <property type="match status" value="2"/>
</dbReference>
<dbReference type="InterPro" id="IPR007751">
    <property type="entry name" value="DUF676_lipase-like"/>
</dbReference>
<dbReference type="EMBL" id="JAUIQD010000004">
    <property type="protein sequence ID" value="KAK3352416.1"/>
    <property type="molecule type" value="Genomic_DNA"/>
</dbReference>
<dbReference type="SUPFAM" id="SSF52540">
    <property type="entry name" value="P-loop containing nucleoside triphosphate hydrolases"/>
    <property type="match status" value="1"/>
</dbReference>
<dbReference type="Gene3D" id="3.40.50.300">
    <property type="entry name" value="P-loop containing nucleotide triphosphate hydrolases"/>
    <property type="match status" value="1"/>
</dbReference>
<dbReference type="PANTHER" id="PTHR24126">
    <property type="entry name" value="ANKYRIN REPEAT, PH AND SEC7 DOMAIN CONTAINING PROTEIN SECG-RELATED"/>
    <property type="match status" value="1"/>
</dbReference>
<keyword evidence="3 4" id="KW-0040">ANK repeat</keyword>
<evidence type="ECO:0000256" key="2">
    <source>
        <dbReference type="ARBA" id="ARBA00022737"/>
    </source>
</evidence>
<evidence type="ECO:0000313" key="6">
    <source>
        <dbReference type="EMBL" id="KAK3352416.1"/>
    </source>
</evidence>
<reference evidence="6" key="1">
    <citation type="journal article" date="2023" name="Mol. Phylogenet. Evol.">
        <title>Genome-scale phylogeny and comparative genomics of the fungal order Sordariales.</title>
        <authorList>
            <person name="Hensen N."/>
            <person name="Bonometti L."/>
            <person name="Westerberg I."/>
            <person name="Brannstrom I.O."/>
            <person name="Guillou S."/>
            <person name="Cros-Aarteil S."/>
            <person name="Calhoun S."/>
            <person name="Haridas S."/>
            <person name="Kuo A."/>
            <person name="Mondo S."/>
            <person name="Pangilinan J."/>
            <person name="Riley R."/>
            <person name="LaButti K."/>
            <person name="Andreopoulos B."/>
            <person name="Lipzen A."/>
            <person name="Chen C."/>
            <person name="Yan M."/>
            <person name="Daum C."/>
            <person name="Ng V."/>
            <person name="Clum A."/>
            <person name="Steindorff A."/>
            <person name="Ohm R.A."/>
            <person name="Martin F."/>
            <person name="Silar P."/>
            <person name="Natvig D.O."/>
            <person name="Lalanne C."/>
            <person name="Gautier V."/>
            <person name="Ament-Velasquez S.L."/>
            <person name="Kruys A."/>
            <person name="Hutchinson M.I."/>
            <person name="Powell A.J."/>
            <person name="Barry K."/>
            <person name="Miller A.N."/>
            <person name="Grigoriev I.V."/>
            <person name="Debuchy R."/>
            <person name="Gladieux P."/>
            <person name="Hiltunen Thoren M."/>
            <person name="Johannesson H."/>
        </authorList>
    </citation>
    <scope>NUCLEOTIDE SEQUENCE</scope>
    <source>
        <strain evidence="6">CBS 955.72</strain>
    </source>
</reference>
<gene>
    <name evidence="6" type="ORF">B0T25DRAFT_185551</name>
</gene>